<dbReference type="FunFam" id="3.30.160.60:FF:000100">
    <property type="entry name" value="Zinc finger 45-like"/>
    <property type="match status" value="1"/>
</dbReference>
<feature type="domain" description="C2H2-type" evidence="6">
    <location>
        <begin position="98"/>
        <end position="128"/>
    </location>
</feature>
<dbReference type="PROSITE" id="PS00028">
    <property type="entry name" value="ZINC_FINGER_C2H2_1"/>
    <property type="match status" value="5"/>
</dbReference>
<dbReference type="OMA" id="KEHITSH"/>
<dbReference type="PANTHER" id="PTHR46179:SF20">
    <property type="entry name" value="TRANSCRIPTION FACTOR 3A PROTEIN-RELATED"/>
    <property type="match status" value="1"/>
</dbReference>
<dbReference type="Gene3D" id="3.30.160.60">
    <property type="entry name" value="Classic Zinc Finger"/>
    <property type="match status" value="4"/>
</dbReference>
<dbReference type="InParanoid" id="A0A067RH76"/>
<keyword evidence="8" id="KW-1185">Reference proteome</keyword>
<evidence type="ECO:0000259" key="6">
    <source>
        <dbReference type="PROSITE" id="PS50157"/>
    </source>
</evidence>
<dbReference type="Pfam" id="PF00096">
    <property type="entry name" value="zf-C2H2"/>
    <property type="match status" value="3"/>
</dbReference>
<dbReference type="GO" id="GO:0005634">
    <property type="term" value="C:nucleus"/>
    <property type="evidence" value="ECO:0007669"/>
    <property type="project" value="TreeGrafter"/>
</dbReference>
<evidence type="ECO:0000256" key="3">
    <source>
        <dbReference type="ARBA" id="ARBA00022771"/>
    </source>
</evidence>
<dbReference type="EMBL" id="KK852637">
    <property type="protein sequence ID" value="KDR19683.1"/>
    <property type="molecule type" value="Genomic_DNA"/>
</dbReference>
<dbReference type="PROSITE" id="PS50157">
    <property type="entry name" value="ZINC_FINGER_C2H2_2"/>
    <property type="match status" value="5"/>
</dbReference>
<evidence type="ECO:0000256" key="2">
    <source>
        <dbReference type="ARBA" id="ARBA00022737"/>
    </source>
</evidence>
<sequence length="253" mass="29671">MGFDSECGEVPFEDFDPEEIGKIEQEHSDRMSKMQVRQDVDDDVPVVVLSDSDDNVNQVLDDGTSKTHACPYEDCKKVFRRSWWLARHIQVHRGMRPFKCEVPGCEKSYCHSNHLARHVKMKHYSTPMYTQFYKCPHPGCFKELSNECNLKRHYQRKHKQKYPFICYCCDKGFLKHNQLQAHLYQHTGVAPFKCTTCDTGFTSQSILKRHQKRHKTYTCECGQEFKYWTLLQAHIKLTHPAGSTTRNRISVTT</sequence>
<feature type="domain" description="C2H2-type" evidence="6">
    <location>
        <begin position="192"/>
        <end position="214"/>
    </location>
</feature>
<evidence type="ECO:0000256" key="4">
    <source>
        <dbReference type="ARBA" id="ARBA00022833"/>
    </source>
</evidence>
<dbReference type="GO" id="GO:0008270">
    <property type="term" value="F:zinc ion binding"/>
    <property type="evidence" value="ECO:0007669"/>
    <property type="project" value="UniProtKB-KW"/>
</dbReference>
<keyword evidence="3 5" id="KW-0863">Zinc-finger</keyword>
<dbReference type="Proteomes" id="UP000027135">
    <property type="component" value="Unassembled WGS sequence"/>
</dbReference>
<dbReference type="STRING" id="136037.A0A067RH76"/>
<dbReference type="InterPro" id="IPR051061">
    <property type="entry name" value="Zinc_finger_trans_reg"/>
</dbReference>
<feature type="domain" description="C2H2-type" evidence="6">
    <location>
        <begin position="133"/>
        <end position="163"/>
    </location>
</feature>
<evidence type="ECO:0000256" key="1">
    <source>
        <dbReference type="ARBA" id="ARBA00022723"/>
    </source>
</evidence>
<accession>A0A067RH76</accession>
<dbReference type="eggNOG" id="KOG1721">
    <property type="taxonomic scope" value="Eukaryota"/>
</dbReference>
<evidence type="ECO:0000256" key="5">
    <source>
        <dbReference type="PROSITE-ProRule" id="PRU00042"/>
    </source>
</evidence>
<evidence type="ECO:0000313" key="7">
    <source>
        <dbReference type="EMBL" id="KDR19683.1"/>
    </source>
</evidence>
<evidence type="ECO:0000313" key="8">
    <source>
        <dbReference type="Proteomes" id="UP000027135"/>
    </source>
</evidence>
<organism evidence="7 8">
    <name type="scientific">Zootermopsis nevadensis</name>
    <name type="common">Dampwood termite</name>
    <dbReference type="NCBI Taxonomy" id="136037"/>
    <lineage>
        <taxon>Eukaryota</taxon>
        <taxon>Metazoa</taxon>
        <taxon>Ecdysozoa</taxon>
        <taxon>Arthropoda</taxon>
        <taxon>Hexapoda</taxon>
        <taxon>Insecta</taxon>
        <taxon>Pterygota</taxon>
        <taxon>Neoptera</taxon>
        <taxon>Polyneoptera</taxon>
        <taxon>Dictyoptera</taxon>
        <taxon>Blattodea</taxon>
        <taxon>Blattoidea</taxon>
        <taxon>Termitoidae</taxon>
        <taxon>Termopsidae</taxon>
        <taxon>Zootermopsis</taxon>
    </lineage>
</organism>
<dbReference type="SMART" id="SM00355">
    <property type="entry name" value="ZnF_C2H2"/>
    <property type="match status" value="6"/>
</dbReference>
<dbReference type="InterPro" id="IPR036236">
    <property type="entry name" value="Znf_C2H2_sf"/>
</dbReference>
<gene>
    <name evidence="7" type="ORF">L798_05139</name>
</gene>
<dbReference type="AlphaFoldDB" id="A0A067RH76"/>
<dbReference type="SUPFAM" id="SSF57667">
    <property type="entry name" value="beta-beta-alpha zinc fingers"/>
    <property type="match status" value="3"/>
</dbReference>
<keyword evidence="4" id="KW-0862">Zinc</keyword>
<feature type="domain" description="C2H2-type" evidence="6">
    <location>
        <begin position="164"/>
        <end position="191"/>
    </location>
</feature>
<proteinExistence type="predicted"/>
<dbReference type="InterPro" id="IPR013087">
    <property type="entry name" value="Znf_C2H2_type"/>
</dbReference>
<keyword evidence="2" id="KW-0677">Repeat</keyword>
<protein>
    <submittedName>
        <fullName evidence="7">Transcription factor IIIA</fullName>
    </submittedName>
</protein>
<keyword evidence="1" id="KW-0479">Metal-binding</keyword>
<feature type="domain" description="C2H2-type" evidence="6">
    <location>
        <begin position="68"/>
        <end position="97"/>
    </location>
</feature>
<reference evidence="7 8" key="1">
    <citation type="journal article" date="2014" name="Nat. Commun.">
        <title>Molecular traces of alternative social organization in a termite genome.</title>
        <authorList>
            <person name="Terrapon N."/>
            <person name="Li C."/>
            <person name="Robertson H.M."/>
            <person name="Ji L."/>
            <person name="Meng X."/>
            <person name="Booth W."/>
            <person name="Chen Z."/>
            <person name="Childers C.P."/>
            <person name="Glastad K.M."/>
            <person name="Gokhale K."/>
            <person name="Gowin J."/>
            <person name="Gronenberg W."/>
            <person name="Hermansen R.A."/>
            <person name="Hu H."/>
            <person name="Hunt B.G."/>
            <person name="Huylmans A.K."/>
            <person name="Khalil S.M."/>
            <person name="Mitchell R.D."/>
            <person name="Munoz-Torres M.C."/>
            <person name="Mustard J.A."/>
            <person name="Pan H."/>
            <person name="Reese J.T."/>
            <person name="Scharf M.E."/>
            <person name="Sun F."/>
            <person name="Vogel H."/>
            <person name="Xiao J."/>
            <person name="Yang W."/>
            <person name="Yang Z."/>
            <person name="Yang Z."/>
            <person name="Zhou J."/>
            <person name="Zhu J."/>
            <person name="Brent C.S."/>
            <person name="Elsik C.G."/>
            <person name="Goodisman M.A."/>
            <person name="Liberles D.A."/>
            <person name="Roe R.M."/>
            <person name="Vargo E.L."/>
            <person name="Vilcinskas A."/>
            <person name="Wang J."/>
            <person name="Bornberg-Bauer E."/>
            <person name="Korb J."/>
            <person name="Zhang G."/>
            <person name="Liebig J."/>
        </authorList>
    </citation>
    <scope>NUCLEOTIDE SEQUENCE [LARGE SCALE GENOMIC DNA]</scope>
    <source>
        <tissue evidence="7">Whole organism</tissue>
    </source>
</reference>
<name>A0A067RH76_ZOONE</name>
<dbReference type="PANTHER" id="PTHR46179">
    <property type="entry name" value="ZINC FINGER PROTEIN"/>
    <property type="match status" value="1"/>
</dbReference>